<proteinExistence type="inferred from homology"/>
<sequence length="559" mass="63209">MNFTIDDPILIKQCLVEPQRAQYGGGMIVNPEFYHSLEGWTVFGQGEIEERISKAGNSFIVVHSRTHPLDSLSQKVLLEKGKLYSFSAWIQISEGRETVSVLFKTTDDLVRGGTVIAEHGCWSLLKGGIVANFSTHVEILFESKNTKVDIWVDNVSLQPFTKEQWKSHQDISISKVRKSKVRFKVTHANKTTMQGAIVSIKQLKSNFPFGCGMNYHILESTDYQNWFASRFKFTTFTNEMKWYSTEKMQGQENYTVPDAMVKFSKQNGISIRGHNILWDNPKQQPNWVKSLSSDDLRKAVEKRINSVVSRYRGQLIAWDVVNENLHFRFFEDKLGENASAVFYSMAYQLDPNTNMFMNEYGTINGGDEKASPANYKKKLKEILQYPWNEKILLAIGLQGNFDSGQPNLAYMRSSLDILGATGLPIWLTEVSVGVAKDTDQFDADTGCGQAQHLEDILREGYSHPAVKGIVMFAGPIVANFKEMPLADINFNNTPAGDVVDKLLHEWKHSQALEFTADDKGFVDVLLFHGDYNVTVQHTQANSSTTLGFRISIVYKSKLI</sequence>
<dbReference type="PANTHER" id="PTHR31490">
    <property type="entry name" value="GLYCOSYL HYDROLASE"/>
    <property type="match status" value="1"/>
</dbReference>
<keyword evidence="3" id="KW-0378">Hydrolase</keyword>
<evidence type="ECO:0000256" key="1">
    <source>
        <dbReference type="ARBA" id="ARBA00007495"/>
    </source>
</evidence>
<dbReference type="Pfam" id="PF02018">
    <property type="entry name" value="CBM_4_9"/>
    <property type="match status" value="1"/>
</dbReference>
<dbReference type="GO" id="GO:0031176">
    <property type="term" value="F:endo-1,4-beta-xylanase activity"/>
    <property type="evidence" value="ECO:0007669"/>
    <property type="project" value="UniProtKB-ARBA"/>
</dbReference>
<reference evidence="7 8" key="1">
    <citation type="journal article" date="2018" name="Sci. Data">
        <title>The draft genome sequence of cork oak.</title>
        <authorList>
            <person name="Ramos A.M."/>
            <person name="Usie A."/>
            <person name="Barbosa P."/>
            <person name="Barros P.M."/>
            <person name="Capote T."/>
            <person name="Chaves I."/>
            <person name="Simoes F."/>
            <person name="Abreu I."/>
            <person name="Carrasquinho I."/>
            <person name="Faro C."/>
            <person name="Guimaraes J.B."/>
            <person name="Mendonca D."/>
            <person name="Nobrega F."/>
            <person name="Rodrigues L."/>
            <person name="Saibo N.J.M."/>
            <person name="Varela M.C."/>
            <person name="Egas C."/>
            <person name="Matos J."/>
            <person name="Miguel C.M."/>
            <person name="Oliveira M.M."/>
            <person name="Ricardo C.P."/>
            <person name="Goncalves S."/>
        </authorList>
    </citation>
    <scope>NUCLEOTIDE SEQUENCE [LARGE SCALE GENOMIC DNA]</scope>
    <source>
        <strain evidence="8">cv. HL8</strain>
    </source>
</reference>
<dbReference type="PANTHER" id="PTHR31490:SF52">
    <property type="entry name" value="ENDO-1,4-BETA-XYLANASE 5-RELATED"/>
    <property type="match status" value="1"/>
</dbReference>
<protein>
    <submittedName>
        <fullName evidence="7">Anti-sigma-i factor rsgi6</fullName>
    </submittedName>
</protein>
<comment type="similarity">
    <text evidence="1">Belongs to the glycosyl hydrolase 10 (cellulase F) family.</text>
</comment>
<dbReference type="Gene3D" id="2.60.120.260">
    <property type="entry name" value="Galactose-binding domain-like"/>
    <property type="match status" value="1"/>
</dbReference>
<gene>
    <name evidence="7" type="primary">rsgI6_4</name>
    <name evidence="7" type="ORF">CFP56_022037</name>
</gene>
<keyword evidence="4" id="KW-0119">Carbohydrate metabolism</keyword>
<dbReference type="GO" id="GO:0000272">
    <property type="term" value="P:polysaccharide catabolic process"/>
    <property type="evidence" value="ECO:0007669"/>
    <property type="project" value="UniProtKB-KW"/>
</dbReference>
<dbReference type="PROSITE" id="PS51760">
    <property type="entry name" value="GH10_2"/>
    <property type="match status" value="1"/>
</dbReference>
<dbReference type="InterPro" id="IPR008979">
    <property type="entry name" value="Galactose-bd-like_sf"/>
</dbReference>
<dbReference type="InterPro" id="IPR001000">
    <property type="entry name" value="GH10_dom"/>
</dbReference>
<keyword evidence="5" id="KW-0624">Polysaccharide degradation</keyword>
<keyword evidence="8" id="KW-1185">Reference proteome</keyword>
<name>A0AAW0KCZ3_QUESU</name>
<dbReference type="Proteomes" id="UP000237347">
    <property type="component" value="Unassembled WGS sequence"/>
</dbReference>
<dbReference type="InterPro" id="IPR003305">
    <property type="entry name" value="CenC_carb-bd"/>
</dbReference>
<dbReference type="InterPro" id="IPR044846">
    <property type="entry name" value="GH10"/>
</dbReference>
<evidence type="ECO:0000313" key="7">
    <source>
        <dbReference type="EMBL" id="KAK7836787.1"/>
    </source>
</evidence>
<dbReference type="Gene3D" id="3.20.20.80">
    <property type="entry name" value="Glycosidases"/>
    <property type="match status" value="1"/>
</dbReference>
<accession>A0AAW0KCZ3</accession>
<dbReference type="Pfam" id="PF00331">
    <property type="entry name" value="Glyco_hydro_10"/>
    <property type="match status" value="1"/>
</dbReference>
<feature type="domain" description="GH10" evidence="6">
    <location>
        <begin position="194"/>
        <end position="502"/>
    </location>
</feature>
<evidence type="ECO:0000256" key="4">
    <source>
        <dbReference type="ARBA" id="ARBA00023277"/>
    </source>
</evidence>
<dbReference type="SUPFAM" id="SSF51445">
    <property type="entry name" value="(Trans)glycosidases"/>
    <property type="match status" value="1"/>
</dbReference>
<evidence type="ECO:0000256" key="3">
    <source>
        <dbReference type="ARBA" id="ARBA00022801"/>
    </source>
</evidence>
<dbReference type="InterPro" id="IPR017853">
    <property type="entry name" value="GH"/>
</dbReference>
<dbReference type="SUPFAM" id="SSF49785">
    <property type="entry name" value="Galactose-binding domain-like"/>
    <property type="match status" value="1"/>
</dbReference>
<evidence type="ECO:0000256" key="2">
    <source>
        <dbReference type="ARBA" id="ARBA00022737"/>
    </source>
</evidence>
<evidence type="ECO:0000259" key="6">
    <source>
        <dbReference type="PROSITE" id="PS51760"/>
    </source>
</evidence>
<dbReference type="AlphaFoldDB" id="A0AAW0KCZ3"/>
<dbReference type="EMBL" id="PKMF04000344">
    <property type="protein sequence ID" value="KAK7836787.1"/>
    <property type="molecule type" value="Genomic_DNA"/>
</dbReference>
<comment type="caution">
    <text evidence="7">The sequence shown here is derived from an EMBL/GenBank/DDBJ whole genome shotgun (WGS) entry which is preliminary data.</text>
</comment>
<dbReference type="SMART" id="SM00633">
    <property type="entry name" value="Glyco_10"/>
    <property type="match status" value="1"/>
</dbReference>
<organism evidence="7 8">
    <name type="scientific">Quercus suber</name>
    <name type="common">Cork oak</name>
    <dbReference type="NCBI Taxonomy" id="58331"/>
    <lineage>
        <taxon>Eukaryota</taxon>
        <taxon>Viridiplantae</taxon>
        <taxon>Streptophyta</taxon>
        <taxon>Embryophyta</taxon>
        <taxon>Tracheophyta</taxon>
        <taxon>Spermatophyta</taxon>
        <taxon>Magnoliopsida</taxon>
        <taxon>eudicotyledons</taxon>
        <taxon>Gunneridae</taxon>
        <taxon>Pentapetalae</taxon>
        <taxon>rosids</taxon>
        <taxon>fabids</taxon>
        <taxon>Fagales</taxon>
        <taxon>Fagaceae</taxon>
        <taxon>Quercus</taxon>
    </lineage>
</organism>
<keyword evidence="2" id="KW-0677">Repeat</keyword>
<evidence type="ECO:0000313" key="8">
    <source>
        <dbReference type="Proteomes" id="UP000237347"/>
    </source>
</evidence>
<evidence type="ECO:0000256" key="5">
    <source>
        <dbReference type="ARBA" id="ARBA00023326"/>
    </source>
</evidence>